<sequence length="653" mass="69166">MSAQEKVIRVGSRKSELALIQTKHVIGRLQKLYPKQKFEIHTMSTFGDRVLNVSLPKIGEKSLFTRDLEDALRNGGVDFVVHSLKDLPTALPTGMAIGAVLEREDARDALVLRENFKGHTIASLPQGSVIGTSSLRRTAQIRRMYPHLTVCDIRGNLNTRLAKLDAADSKFSGIILAQAGLVRMGWMSRISQVLEPTDLLYAVGQGALAVECRANDDQVLAMLQKLMCLNTTCRILAERSFLKTLGGGCSAPVAVWSTLKGEPLNGNSQEVGLSLTGAVWSLDGAIEIRNHLACALNEQKLEGEQRKRGAQEEASQLQEENSSSCDSPPATKRARNGNDSSGSDSNSSSPRQQGSPPVICEDAAACEALSSYTVDQLSDLASHCPVLSNNNAVGSSGVGGGDADTSNANTTPRQCPLRLVGGQDVMGQCPVPHNQAKAPAKCPVAHADSGDSFSAKSGIGSESATTAHCPLQMPVGQDFMGECPYVNNDIKVSFAQAGKCPVTGGVAGAPASILPTPPSSRASNASSTGDEVDKVATSSKCPFAAMHQGSGLEAPVKNNGNGNTAPAKCPFLQKTVQMFDYADEEQPTPQHSVLIEDVQNLFCGLYQHACHSRGIYEKANQLGKTLAEDLIKRGALDVMKVAQAEIHGKVASS</sequence>
<dbReference type="AlphaFoldDB" id="B4PD78"/>
<reference evidence="11 12" key="2">
    <citation type="journal article" date="2007" name="PLoS Biol.">
        <title>Principles of genome evolution in the Drosophila melanogaster species group.</title>
        <authorList>
            <person name="Ranz J.M."/>
            <person name="Maurin D."/>
            <person name="Chan Y.S."/>
            <person name="von Grotthuss M."/>
            <person name="Hillier L.W."/>
            <person name="Roote J."/>
            <person name="Ashburner M."/>
            <person name="Bergman C.M."/>
        </authorList>
    </citation>
    <scope>NUCLEOTIDE SEQUENCE [LARGE SCALE GENOMIC DNA]</scope>
    <source>
        <strain evidence="12">Tai18E2 / Tucson 14021-0261.01</strain>
    </source>
</reference>
<dbReference type="InterPro" id="IPR000860">
    <property type="entry name" value="HemC"/>
</dbReference>
<dbReference type="GO" id="GO:0004418">
    <property type="term" value="F:hydroxymethylbilane synthase activity"/>
    <property type="evidence" value="ECO:0007669"/>
    <property type="project" value="UniProtKB-EC"/>
</dbReference>
<dbReference type="InterPro" id="IPR022419">
    <property type="entry name" value="Porphobilin_deaminase_cofac_BS"/>
</dbReference>
<dbReference type="InterPro" id="IPR022417">
    <property type="entry name" value="Porphobilin_deaminase_N"/>
</dbReference>
<name>B4PD78_DROYA</name>
<comment type="pathway">
    <text evidence="2">Porphyrin-containing compound metabolism; protoporphyrin-IX biosynthesis; coproporphyrinogen-III from 5-aminolevulinate: step 2/4.</text>
</comment>
<evidence type="ECO:0000313" key="12">
    <source>
        <dbReference type="Proteomes" id="UP000002282"/>
    </source>
</evidence>
<dbReference type="CDD" id="cd13645">
    <property type="entry name" value="PBP2_HuPBGD_like"/>
    <property type="match status" value="1"/>
</dbReference>
<evidence type="ECO:0000256" key="5">
    <source>
        <dbReference type="ARBA" id="ARBA00022679"/>
    </source>
</evidence>
<dbReference type="InterPro" id="IPR036803">
    <property type="entry name" value="Porphobilinogen_deaminase_C_sf"/>
</dbReference>
<gene>
    <name evidence="11" type="primary">Dyak\GE21148</name>
    <name evidence="11" type="synonym">dyak_GLEANR_4933</name>
    <name evidence="11" type="synonym">GE21148</name>
    <name evidence="11" type="ORF">Dyak_GE21148</name>
</gene>
<feature type="compositionally biased region" description="Low complexity" evidence="8">
    <location>
        <begin position="337"/>
        <end position="357"/>
    </location>
</feature>
<keyword evidence="12" id="KW-1185">Reference proteome</keyword>
<dbReference type="OMA" id="MCLNTTC"/>
<dbReference type="KEGG" id="dya:Dyak_GE21148"/>
<evidence type="ECO:0000256" key="4">
    <source>
        <dbReference type="ARBA" id="ARBA00012655"/>
    </source>
</evidence>
<evidence type="ECO:0000256" key="6">
    <source>
        <dbReference type="ARBA" id="ARBA00023244"/>
    </source>
</evidence>
<dbReference type="SMR" id="B4PD78"/>
<accession>B4PD78</accession>
<dbReference type="eggNOG" id="KOG2892">
    <property type="taxonomic scope" value="Eukaryota"/>
</dbReference>
<dbReference type="UniPathway" id="UPA00251">
    <property type="reaction ID" value="UER00319"/>
</dbReference>
<evidence type="ECO:0000256" key="7">
    <source>
        <dbReference type="ARBA" id="ARBA00033064"/>
    </source>
</evidence>
<organism evidence="11 12">
    <name type="scientific">Drosophila yakuba</name>
    <name type="common">Fruit fly</name>
    <dbReference type="NCBI Taxonomy" id="7245"/>
    <lineage>
        <taxon>Eukaryota</taxon>
        <taxon>Metazoa</taxon>
        <taxon>Ecdysozoa</taxon>
        <taxon>Arthropoda</taxon>
        <taxon>Hexapoda</taxon>
        <taxon>Insecta</taxon>
        <taxon>Pterygota</taxon>
        <taxon>Neoptera</taxon>
        <taxon>Endopterygota</taxon>
        <taxon>Diptera</taxon>
        <taxon>Brachycera</taxon>
        <taxon>Muscomorpha</taxon>
        <taxon>Ephydroidea</taxon>
        <taxon>Drosophilidae</taxon>
        <taxon>Drosophila</taxon>
        <taxon>Sophophora</taxon>
    </lineage>
</organism>
<comment type="cofactor">
    <cofactor evidence="1">
        <name>dipyrromethane</name>
        <dbReference type="ChEBI" id="CHEBI:60342"/>
    </cofactor>
</comment>
<dbReference type="SUPFAM" id="SSF53850">
    <property type="entry name" value="Periplasmic binding protein-like II"/>
    <property type="match status" value="1"/>
</dbReference>
<evidence type="ECO:0000313" key="11">
    <source>
        <dbReference type="EMBL" id="EDW92826.1"/>
    </source>
</evidence>
<dbReference type="GO" id="GO:0005737">
    <property type="term" value="C:cytoplasm"/>
    <property type="evidence" value="ECO:0007669"/>
    <property type="project" value="TreeGrafter"/>
</dbReference>
<evidence type="ECO:0000256" key="2">
    <source>
        <dbReference type="ARBA" id="ARBA00004735"/>
    </source>
</evidence>
<dbReference type="SUPFAM" id="SSF54782">
    <property type="entry name" value="Porphobilinogen deaminase (hydroxymethylbilane synthase), C-terminal domain"/>
    <property type="match status" value="1"/>
</dbReference>
<dbReference type="EMBL" id="CM000159">
    <property type="protein sequence ID" value="EDW92826.1"/>
    <property type="molecule type" value="Genomic_DNA"/>
</dbReference>
<comment type="similarity">
    <text evidence="3">Belongs to the HMBS family.</text>
</comment>
<dbReference type="Pfam" id="PF01379">
    <property type="entry name" value="Porphobil_deam"/>
    <property type="match status" value="1"/>
</dbReference>
<dbReference type="Pfam" id="PF03900">
    <property type="entry name" value="Porphobil_deamC"/>
    <property type="match status" value="1"/>
</dbReference>
<dbReference type="PANTHER" id="PTHR11557:SF0">
    <property type="entry name" value="PORPHOBILINOGEN DEAMINASE"/>
    <property type="match status" value="1"/>
</dbReference>
<evidence type="ECO:0000256" key="1">
    <source>
        <dbReference type="ARBA" id="ARBA00001916"/>
    </source>
</evidence>
<feature type="domain" description="Porphobilinogen deaminase N-terminal" evidence="9">
    <location>
        <begin position="8"/>
        <end position="219"/>
    </location>
</feature>
<dbReference type="HOGENOM" id="CLU_019704_5_0_1"/>
<proteinExistence type="inferred from homology"/>
<dbReference type="PRINTS" id="PR00151">
    <property type="entry name" value="PORPHBDMNASE"/>
</dbReference>
<dbReference type="OrthoDB" id="564646at2759"/>
<dbReference type="EC" id="2.5.1.61" evidence="4"/>
<dbReference type="GO" id="GO:0006782">
    <property type="term" value="P:protoporphyrinogen IX biosynthetic process"/>
    <property type="evidence" value="ECO:0007669"/>
    <property type="project" value="UniProtKB-UniPathway"/>
</dbReference>
<dbReference type="Proteomes" id="UP000002282">
    <property type="component" value="Chromosome 3L"/>
</dbReference>
<evidence type="ECO:0000259" key="9">
    <source>
        <dbReference type="Pfam" id="PF01379"/>
    </source>
</evidence>
<feature type="domain" description="Porphobilinogen deaminase C-terminal" evidence="10">
    <location>
        <begin position="234"/>
        <end position="288"/>
    </location>
</feature>
<feature type="region of interest" description="Disordered" evidence="8">
    <location>
        <begin position="511"/>
        <end position="531"/>
    </location>
</feature>
<keyword evidence="6" id="KW-0627">Porphyrin biosynthesis</keyword>
<feature type="compositionally biased region" description="Polar residues" evidence="8">
    <location>
        <begin position="313"/>
        <end position="326"/>
    </location>
</feature>
<dbReference type="PhylomeDB" id="B4PD78"/>
<dbReference type="NCBIfam" id="TIGR00212">
    <property type="entry name" value="hemC"/>
    <property type="match status" value="1"/>
</dbReference>
<dbReference type="InterPro" id="IPR022418">
    <property type="entry name" value="Porphobilinogen_deaminase_C"/>
</dbReference>
<feature type="compositionally biased region" description="Polar residues" evidence="8">
    <location>
        <begin position="519"/>
        <end position="529"/>
    </location>
</feature>
<evidence type="ECO:0000256" key="8">
    <source>
        <dbReference type="SAM" id="MobiDB-lite"/>
    </source>
</evidence>
<dbReference type="Gene3D" id="3.40.190.10">
    <property type="entry name" value="Periplasmic binding protein-like II"/>
    <property type="match status" value="2"/>
</dbReference>
<dbReference type="PROSITE" id="PS00533">
    <property type="entry name" value="PORPHOBILINOGEN_DEAM"/>
    <property type="match status" value="1"/>
</dbReference>
<protein>
    <recommendedName>
        <fullName evidence="4">hydroxymethylbilane synthase</fullName>
        <ecNumber evidence="4">2.5.1.61</ecNumber>
    </recommendedName>
    <alternativeName>
        <fullName evidence="7">Hydroxymethylbilane synthase</fullName>
    </alternativeName>
</protein>
<feature type="region of interest" description="Disordered" evidence="8">
    <location>
        <begin position="305"/>
        <end position="357"/>
    </location>
</feature>
<dbReference type="FunFam" id="3.40.190.10:FF:000005">
    <property type="entry name" value="Porphobilinogen deaminase"/>
    <property type="match status" value="1"/>
</dbReference>
<dbReference type="FunFam" id="3.40.190.10:FF:000260">
    <property type="entry name" value="Porphobilinogen deaminase"/>
    <property type="match status" value="1"/>
</dbReference>
<reference evidence="11 12" key="1">
    <citation type="journal article" date="2007" name="Nature">
        <title>Evolution of genes and genomes on the Drosophila phylogeny.</title>
        <authorList>
            <consortium name="Drosophila 12 Genomes Consortium"/>
            <person name="Clark A.G."/>
            <person name="Eisen M.B."/>
            <person name="Smith D.R."/>
            <person name="Bergman C.M."/>
            <person name="Oliver B."/>
            <person name="Markow T.A."/>
            <person name="Kaufman T.C."/>
            <person name="Kellis M."/>
            <person name="Gelbart W."/>
            <person name="Iyer V.N."/>
            <person name="Pollard D.A."/>
            <person name="Sackton T.B."/>
            <person name="Larracuente A.M."/>
            <person name="Singh N.D."/>
            <person name="Abad J.P."/>
            <person name="Abt D.N."/>
            <person name="Adryan B."/>
            <person name="Aguade M."/>
            <person name="Akashi H."/>
            <person name="Anderson W.W."/>
            <person name="Aquadro C.F."/>
            <person name="Ardell D.H."/>
            <person name="Arguello R."/>
            <person name="Artieri C.G."/>
            <person name="Barbash D.A."/>
            <person name="Barker D."/>
            <person name="Barsanti P."/>
            <person name="Batterham P."/>
            <person name="Batzoglou S."/>
            <person name="Begun D."/>
            <person name="Bhutkar A."/>
            <person name="Blanco E."/>
            <person name="Bosak S.A."/>
            <person name="Bradley R.K."/>
            <person name="Brand A.D."/>
            <person name="Brent M.R."/>
            <person name="Brooks A.N."/>
            <person name="Brown R.H."/>
            <person name="Butlin R.K."/>
            <person name="Caggese C."/>
            <person name="Calvi B.R."/>
            <person name="Bernardo de Carvalho A."/>
            <person name="Caspi A."/>
            <person name="Castrezana S."/>
            <person name="Celniker S.E."/>
            <person name="Chang J.L."/>
            <person name="Chapple C."/>
            <person name="Chatterji S."/>
            <person name="Chinwalla A."/>
            <person name="Civetta A."/>
            <person name="Clifton S.W."/>
            <person name="Comeron J.M."/>
            <person name="Costello J.C."/>
            <person name="Coyne J.A."/>
            <person name="Daub J."/>
            <person name="David R.G."/>
            <person name="Delcher A.L."/>
            <person name="Delehaunty K."/>
            <person name="Do C.B."/>
            <person name="Ebling H."/>
            <person name="Edwards K."/>
            <person name="Eickbush T."/>
            <person name="Evans J.D."/>
            <person name="Filipski A."/>
            <person name="Findeiss S."/>
            <person name="Freyhult E."/>
            <person name="Fulton L."/>
            <person name="Fulton R."/>
            <person name="Garcia A.C."/>
            <person name="Gardiner A."/>
            <person name="Garfield D.A."/>
            <person name="Garvin B.E."/>
            <person name="Gibson G."/>
            <person name="Gilbert D."/>
            <person name="Gnerre S."/>
            <person name="Godfrey J."/>
            <person name="Good R."/>
            <person name="Gotea V."/>
            <person name="Gravely B."/>
            <person name="Greenberg A.J."/>
            <person name="Griffiths-Jones S."/>
            <person name="Gross S."/>
            <person name="Guigo R."/>
            <person name="Gustafson E.A."/>
            <person name="Haerty W."/>
            <person name="Hahn M.W."/>
            <person name="Halligan D.L."/>
            <person name="Halpern A.L."/>
            <person name="Halter G.M."/>
            <person name="Han M.V."/>
            <person name="Heger A."/>
            <person name="Hillier L."/>
            <person name="Hinrichs A.S."/>
            <person name="Holmes I."/>
            <person name="Hoskins R.A."/>
            <person name="Hubisz M.J."/>
            <person name="Hultmark D."/>
            <person name="Huntley M.A."/>
            <person name="Jaffe D.B."/>
            <person name="Jagadeeshan S."/>
            <person name="Jeck W.R."/>
            <person name="Johnson J."/>
            <person name="Jones C.D."/>
            <person name="Jordan W.C."/>
            <person name="Karpen G.H."/>
            <person name="Kataoka E."/>
            <person name="Keightley P.D."/>
            <person name="Kheradpour P."/>
            <person name="Kirkness E.F."/>
            <person name="Koerich L.B."/>
            <person name="Kristiansen K."/>
            <person name="Kudrna D."/>
            <person name="Kulathinal R.J."/>
            <person name="Kumar S."/>
            <person name="Kwok R."/>
            <person name="Lander E."/>
            <person name="Langley C.H."/>
            <person name="Lapoint R."/>
            <person name="Lazzaro B.P."/>
            <person name="Lee S.J."/>
            <person name="Levesque L."/>
            <person name="Li R."/>
            <person name="Lin C.F."/>
            <person name="Lin M.F."/>
            <person name="Lindblad-Toh K."/>
            <person name="Llopart A."/>
            <person name="Long M."/>
            <person name="Low L."/>
            <person name="Lozovsky E."/>
            <person name="Lu J."/>
            <person name="Luo M."/>
            <person name="Machado C.A."/>
            <person name="Makalowski W."/>
            <person name="Marzo M."/>
            <person name="Matsuda M."/>
            <person name="Matzkin L."/>
            <person name="McAllister B."/>
            <person name="McBride C.S."/>
            <person name="McKernan B."/>
            <person name="McKernan K."/>
            <person name="Mendez-Lago M."/>
            <person name="Minx P."/>
            <person name="Mollenhauer M.U."/>
            <person name="Montooth K."/>
            <person name="Mount S.M."/>
            <person name="Mu X."/>
            <person name="Myers E."/>
            <person name="Negre B."/>
            <person name="Newfeld S."/>
            <person name="Nielsen R."/>
            <person name="Noor M.A."/>
            <person name="O'Grady P."/>
            <person name="Pachter L."/>
            <person name="Papaceit M."/>
            <person name="Parisi M.J."/>
            <person name="Parisi M."/>
            <person name="Parts L."/>
            <person name="Pedersen J.S."/>
            <person name="Pesole G."/>
            <person name="Phillippy A.M."/>
            <person name="Ponting C.P."/>
            <person name="Pop M."/>
            <person name="Porcelli D."/>
            <person name="Powell J.R."/>
            <person name="Prohaska S."/>
            <person name="Pruitt K."/>
            <person name="Puig M."/>
            <person name="Quesneville H."/>
            <person name="Ram K.R."/>
            <person name="Rand D."/>
            <person name="Rasmussen M.D."/>
            <person name="Reed L.K."/>
            <person name="Reenan R."/>
            <person name="Reily A."/>
            <person name="Remington K.A."/>
            <person name="Rieger T.T."/>
            <person name="Ritchie M.G."/>
            <person name="Robin C."/>
            <person name="Rogers Y.H."/>
            <person name="Rohde C."/>
            <person name="Rozas J."/>
            <person name="Rubenfield M.J."/>
            <person name="Ruiz A."/>
            <person name="Russo S."/>
            <person name="Salzberg S.L."/>
            <person name="Sanchez-Gracia A."/>
            <person name="Saranga D.J."/>
            <person name="Sato H."/>
            <person name="Schaeffer S.W."/>
            <person name="Schatz M.C."/>
            <person name="Schlenke T."/>
            <person name="Schwartz R."/>
            <person name="Segarra C."/>
            <person name="Singh R.S."/>
            <person name="Sirot L."/>
            <person name="Sirota M."/>
            <person name="Sisneros N.B."/>
            <person name="Smith C.D."/>
            <person name="Smith T.F."/>
            <person name="Spieth J."/>
            <person name="Stage D.E."/>
            <person name="Stark A."/>
            <person name="Stephan W."/>
            <person name="Strausberg R.L."/>
            <person name="Strempel S."/>
            <person name="Sturgill D."/>
            <person name="Sutton G."/>
            <person name="Sutton G.G."/>
            <person name="Tao W."/>
            <person name="Teichmann S."/>
            <person name="Tobari Y.N."/>
            <person name="Tomimura Y."/>
            <person name="Tsolas J.M."/>
            <person name="Valente V.L."/>
            <person name="Venter E."/>
            <person name="Venter J.C."/>
            <person name="Vicario S."/>
            <person name="Vieira F.G."/>
            <person name="Vilella A.J."/>
            <person name="Villasante A."/>
            <person name="Walenz B."/>
            <person name="Wang J."/>
            <person name="Wasserman M."/>
            <person name="Watts T."/>
            <person name="Wilson D."/>
            <person name="Wilson R.K."/>
            <person name="Wing R.A."/>
            <person name="Wolfner M.F."/>
            <person name="Wong A."/>
            <person name="Wong G.K."/>
            <person name="Wu C.I."/>
            <person name="Wu G."/>
            <person name="Yamamoto D."/>
            <person name="Yang H.P."/>
            <person name="Yang S.P."/>
            <person name="Yorke J.A."/>
            <person name="Yoshida K."/>
            <person name="Zdobnov E."/>
            <person name="Zhang P."/>
            <person name="Zhang Y."/>
            <person name="Zimin A.V."/>
            <person name="Baldwin J."/>
            <person name="Abdouelleil A."/>
            <person name="Abdulkadir J."/>
            <person name="Abebe A."/>
            <person name="Abera B."/>
            <person name="Abreu J."/>
            <person name="Acer S.C."/>
            <person name="Aftuck L."/>
            <person name="Alexander A."/>
            <person name="An P."/>
            <person name="Anderson E."/>
            <person name="Anderson S."/>
            <person name="Arachi H."/>
            <person name="Azer M."/>
            <person name="Bachantsang P."/>
            <person name="Barry A."/>
            <person name="Bayul T."/>
            <person name="Berlin A."/>
            <person name="Bessette D."/>
            <person name="Bloom T."/>
            <person name="Blye J."/>
            <person name="Boguslavskiy L."/>
            <person name="Bonnet C."/>
            <person name="Boukhgalter B."/>
            <person name="Bourzgui I."/>
            <person name="Brown A."/>
            <person name="Cahill P."/>
            <person name="Channer S."/>
            <person name="Cheshatsang Y."/>
            <person name="Chuda L."/>
            <person name="Citroen M."/>
            <person name="Collymore A."/>
            <person name="Cooke P."/>
            <person name="Costello M."/>
            <person name="D'Aco K."/>
            <person name="Daza R."/>
            <person name="De Haan G."/>
            <person name="DeGray S."/>
            <person name="DeMaso C."/>
            <person name="Dhargay N."/>
            <person name="Dooley K."/>
            <person name="Dooley E."/>
            <person name="Doricent M."/>
            <person name="Dorje P."/>
            <person name="Dorjee K."/>
            <person name="Dupes A."/>
            <person name="Elong R."/>
            <person name="Falk J."/>
            <person name="Farina A."/>
            <person name="Faro S."/>
            <person name="Ferguson D."/>
            <person name="Fisher S."/>
            <person name="Foley C.D."/>
            <person name="Franke A."/>
            <person name="Friedrich D."/>
            <person name="Gadbois L."/>
            <person name="Gearin G."/>
            <person name="Gearin C.R."/>
            <person name="Giannoukos G."/>
            <person name="Goode T."/>
            <person name="Graham J."/>
            <person name="Grandbois E."/>
            <person name="Grewal S."/>
            <person name="Gyaltsen K."/>
            <person name="Hafez N."/>
            <person name="Hagos B."/>
            <person name="Hall J."/>
            <person name="Henson C."/>
            <person name="Hollinger A."/>
            <person name="Honan T."/>
            <person name="Huard M.D."/>
            <person name="Hughes L."/>
            <person name="Hurhula B."/>
            <person name="Husby M.E."/>
            <person name="Kamat A."/>
            <person name="Kanga B."/>
            <person name="Kashin S."/>
            <person name="Khazanovich D."/>
            <person name="Kisner P."/>
            <person name="Lance K."/>
            <person name="Lara M."/>
            <person name="Lee W."/>
            <person name="Lennon N."/>
            <person name="Letendre F."/>
            <person name="LeVine R."/>
            <person name="Lipovsky A."/>
            <person name="Liu X."/>
            <person name="Liu J."/>
            <person name="Liu S."/>
            <person name="Lokyitsang T."/>
            <person name="Lokyitsang Y."/>
            <person name="Lubonja R."/>
            <person name="Lui A."/>
            <person name="MacDonald P."/>
            <person name="Magnisalis V."/>
            <person name="Maru K."/>
            <person name="Matthews C."/>
            <person name="McCusker W."/>
            <person name="McDonough S."/>
            <person name="Mehta T."/>
            <person name="Meldrim J."/>
            <person name="Meneus L."/>
            <person name="Mihai O."/>
            <person name="Mihalev A."/>
            <person name="Mihova T."/>
            <person name="Mittelman R."/>
            <person name="Mlenga V."/>
            <person name="Montmayeur A."/>
            <person name="Mulrain L."/>
            <person name="Navidi A."/>
            <person name="Naylor J."/>
            <person name="Negash T."/>
            <person name="Nguyen T."/>
            <person name="Nguyen N."/>
            <person name="Nicol R."/>
            <person name="Norbu C."/>
            <person name="Norbu N."/>
            <person name="Novod N."/>
            <person name="O'Neill B."/>
            <person name="Osman S."/>
            <person name="Markiewicz E."/>
            <person name="Oyono O.L."/>
            <person name="Patti C."/>
            <person name="Phunkhang P."/>
            <person name="Pierre F."/>
            <person name="Priest M."/>
            <person name="Raghuraman S."/>
            <person name="Rege F."/>
            <person name="Reyes R."/>
            <person name="Rise C."/>
            <person name="Rogov P."/>
            <person name="Ross K."/>
            <person name="Ryan E."/>
            <person name="Settipalli S."/>
            <person name="Shea T."/>
            <person name="Sherpa N."/>
            <person name="Shi L."/>
            <person name="Shih D."/>
            <person name="Sparrow T."/>
            <person name="Spaulding J."/>
            <person name="Stalker J."/>
            <person name="Stange-Thomann N."/>
            <person name="Stavropoulos S."/>
            <person name="Stone C."/>
            <person name="Strader C."/>
            <person name="Tesfaye S."/>
            <person name="Thomson T."/>
            <person name="Thoulutsang Y."/>
            <person name="Thoulutsang D."/>
            <person name="Topham K."/>
            <person name="Topping I."/>
            <person name="Tsamla T."/>
            <person name="Vassiliev H."/>
            <person name="Vo A."/>
            <person name="Wangchuk T."/>
            <person name="Wangdi T."/>
            <person name="Weiand M."/>
            <person name="Wilkinson J."/>
            <person name="Wilson A."/>
            <person name="Yadav S."/>
            <person name="Young G."/>
            <person name="Yu Q."/>
            <person name="Zembek L."/>
            <person name="Zhong D."/>
            <person name="Zimmer A."/>
            <person name="Zwirko Z."/>
            <person name="Jaffe D.B."/>
            <person name="Alvarez P."/>
            <person name="Brockman W."/>
            <person name="Butler J."/>
            <person name="Chin C."/>
            <person name="Gnerre S."/>
            <person name="Grabherr M."/>
            <person name="Kleber M."/>
            <person name="Mauceli E."/>
            <person name="MacCallum I."/>
        </authorList>
    </citation>
    <scope>NUCLEOTIDE SEQUENCE [LARGE SCALE GENOMIC DNA]</scope>
    <source>
        <strain evidence="12">Tai18E2 / Tucson 14021-0261.01</strain>
    </source>
</reference>
<dbReference type="Gene3D" id="3.30.160.40">
    <property type="entry name" value="Porphobilinogen deaminase, C-terminal domain"/>
    <property type="match status" value="1"/>
</dbReference>
<keyword evidence="5 11" id="KW-0808">Transferase</keyword>
<dbReference type="HAMAP" id="MF_00260">
    <property type="entry name" value="Porphobil_deam"/>
    <property type="match status" value="1"/>
</dbReference>
<evidence type="ECO:0000256" key="3">
    <source>
        <dbReference type="ARBA" id="ARBA00005638"/>
    </source>
</evidence>
<dbReference type="PANTHER" id="PTHR11557">
    <property type="entry name" value="PORPHOBILINOGEN DEAMINASE"/>
    <property type="match status" value="1"/>
</dbReference>
<evidence type="ECO:0000259" key="10">
    <source>
        <dbReference type="Pfam" id="PF03900"/>
    </source>
</evidence>